<dbReference type="Gene3D" id="1.20.920.10">
    <property type="entry name" value="Bromodomain-like"/>
    <property type="match status" value="1"/>
</dbReference>
<feature type="compositionally biased region" description="Basic and acidic residues" evidence="6">
    <location>
        <begin position="225"/>
        <end position="251"/>
    </location>
</feature>
<dbReference type="GO" id="GO:0042393">
    <property type="term" value="F:histone binding"/>
    <property type="evidence" value="ECO:0007669"/>
    <property type="project" value="InterPro"/>
</dbReference>
<dbReference type="SUPFAM" id="SSF47370">
    <property type="entry name" value="Bromodomain"/>
    <property type="match status" value="1"/>
</dbReference>
<evidence type="ECO:0000256" key="6">
    <source>
        <dbReference type="SAM" id="MobiDB-lite"/>
    </source>
</evidence>
<dbReference type="AlphaFoldDB" id="A0A7E4VZR6"/>
<evidence type="ECO:0000256" key="2">
    <source>
        <dbReference type="ARBA" id="ARBA00022801"/>
    </source>
</evidence>
<feature type="domain" description="Bromo" evidence="7">
    <location>
        <begin position="328"/>
        <end position="398"/>
    </location>
</feature>
<organism evidence="9 10">
    <name type="scientific">Panagrellus redivivus</name>
    <name type="common">Microworm</name>
    <dbReference type="NCBI Taxonomy" id="6233"/>
    <lineage>
        <taxon>Eukaryota</taxon>
        <taxon>Metazoa</taxon>
        <taxon>Ecdysozoa</taxon>
        <taxon>Nematoda</taxon>
        <taxon>Chromadorea</taxon>
        <taxon>Rhabditida</taxon>
        <taxon>Tylenchina</taxon>
        <taxon>Panagrolaimomorpha</taxon>
        <taxon>Panagrolaimoidea</taxon>
        <taxon>Panagrolaimidae</taxon>
        <taxon>Panagrellus</taxon>
    </lineage>
</organism>
<dbReference type="InterPro" id="IPR001650">
    <property type="entry name" value="Helicase_C-like"/>
</dbReference>
<reference evidence="9" key="1">
    <citation type="journal article" date="2013" name="Genetics">
        <title>The draft genome and transcriptome of Panagrellus redivivus are shaped by the harsh demands of a free-living lifestyle.</title>
        <authorList>
            <person name="Srinivasan J."/>
            <person name="Dillman A.R."/>
            <person name="Macchietto M.G."/>
            <person name="Heikkinen L."/>
            <person name="Lakso M."/>
            <person name="Fracchia K.M."/>
            <person name="Antoshechkin I."/>
            <person name="Mortazavi A."/>
            <person name="Wong G."/>
            <person name="Sternberg P.W."/>
        </authorList>
    </citation>
    <scope>NUCLEOTIDE SEQUENCE [LARGE SCALE GENOMIC DNA]</scope>
    <source>
        <strain evidence="9">MT8872</strain>
    </source>
</reference>
<dbReference type="InterPro" id="IPR018359">
    <property type="entry name" value="Bromodomain_CS"/>
</dbReference>
<accession>A0A7E4VZR6</accession>
<keyword evidence="9" id="KW-1185">Reference proteome</keyword>
<feature type="compositionally biased region" description="Acidic residues" evidence="6">
    <location>
        <begin position="253"/>
        <end position="262"/>
    </location>
</feature>
<evidence type="ECO:0000313" key="10">
    <source>
        <dbReference type="WBParaSite" id="Pan_g5129.t1"/>
    </source>
</evidence>
<proteinExistence type="predicted"/>
<evidence type="ECO:0000256" key="4">
    <source>
        <dbReference type="ARBA" id="ARBA00023242"/>
    </source>
</evidence>
<dbReference type="PROSITE" id="PS00633">
    <property type="entry name" value="BROMODOMAIN_1"/>
    <property type="match status" value="1"/>
</dbReference>
<dbReference type="SUPFAM" id="SSF52540">
    <property type="entry name" value="P-loop containing nucleoside triphosphate hydrolases"/>
    <property type="match status" value="1"/>
</dbReference>
<dbReference type="PANTHER" id="PTHR10799">
    <property type="entry name" value="SNF2/RAD54 HELICASE FAMILY"/>
    <property type="match status" value="1"/>
</dbReference>
<evidence type="ECO:0000256" key="5">
    <source>
        <dbReference type="PROSITE-ProRule" id="PRU00035"/>
    </source>
</evidence>
<comment type="subcellular location">
    <subcellularLocation>
        <location evidence="1">Nucleus</location>
    </subcellularLocation>
</comment>
<dbReference type="WBParaSite" id="Pan_g5129.t1">
    <property type="protein sequence ID" value="Pan_g5129.t1"/>
    <property type="gene ID" value="Pan_g5129"/>
</dbReference>
<reference evidence="10" key="2">
    <citation type="submission" date="2020-10" db="UniProtKB">
        <authorList>
            <consortium name="WormBaseParasite"/>
        </authorList>
    </citation>
    <scope>IDENTIFICATION</scope>
</reference>
<name>A0A7E4VZR6_PANRE</name>
<keyword evidence="4" id="KW-0539">Nucleus</keyword>
<dbReference type="SMART" id="SM00297">
    <property type="entry name" value="BROMO"/>
    <property type="match status" value="1"/>
</dbReference>
<dbReference type="Pfam" id="PF00271">
    <property type="entry name" value="Helicase_C"/>
    <property type="match status" value="1"/>
</dbReference>
<dbReference type="InterPro" id="IPR029295">
    <property type="entry name" value="SnAC"/>
</dbReference>
<feature type="compositionally biased region" description="Basic and acidic residues" evidence="6">
    <location>
        <begin position="208"/>
        <end position="218"/>
    </location>
</feature>
<dbReference type="Gene3D" id="3.40.50.300">
    <property type="entry name" value="P-loop containing nucleotide triphosphate hydrolases"/>
    <property type="match status" value="1"/>
</dbReference>
<dbReference type="InterPro" id="IPR049730">
    <property type="entry name" value="SNF2/RAD54-like_C"/>
</dbReference>
<dbReference type="Proteomes" id="UP000492821">
    <property type="component" value="Unassembled WGS sequence"/>
</dbReference>
<evidence type="ECO:0000313" key="9">
    <source>
        <dbReference type="Proteomes" id="UP000492821"/>
    </source>
</evidence>
<dbReference type="SMART" id="SM00490">
    <property type="entry name" value="HELICc"/>
    <property type="match status" value="1"/>
</dbReference>
<keyword evidence="2" id="KW-0378">Hydrolase</keyword>
<evidence type="ECO:0000259" key="7">
    <source>
        <dbReference type="PROSITE" id="PS50014"/>
    </source>
</evidence>
<feature type="region of interest" description="Disordered" evidence="6">
    <location>
        <begin position="205"/>
        <end position="312"/>
    </location>
</feature>
<feature type="region of interest" description="Disordered" evidence="6">
    <location>
        <begin position="414"/>
        <end position="444"/>
    </location>
</feature>
<feature type="domain" description="Helicase C-terminal" evidence="8">
    <location>
        <begin position="1"/>
        <end position="126"/>
    </location>
</feature>
<evidence type="ECO:0000259" key="8">
    <source>
        <dbReference type="PROSITE" id="PS51194"/>
    </source>
</evidence>
<evidence type="ECO:0000256" key="1">
    <source>
        <dbReference type="ARBA" id="ARBA00004123"/>
    </source>
</evidence>
<dbReference type="CDD" id="cd18793">
    <property type="entry name" value="SF2_C_SNF"/>
    <property type="match status" value="1"/>
</dbReference>
<dbReference type="PROSITE" id="PS51194">
    <property type="entry name" value="HELICASE_CTER"/>
    <property type="match status" value="1"/>
</dbReference>
<feature type="compositionally biased region" description="Basic and acidic residues" evidence="6">
    <location>
        <begin position="263"/>
        <end position="274"/>
    </location>
</feature>
<keyword evidence="3 5" id="KW-0103">Bromodomain</keyword>
<dbReference type="GO" id="GO:0016787">
    <property type="term" value="F:hydrolase activity"/>
    <property type="evidence" value="ECO:0007669"/>
    <property type="project" value="UniProtKB-KW"/>
</dbReference>
<dbReference type="Pfam" id="PF00439">
    <property type="entry name" value="Bromodomain"/>
    <property type="match status" value="1"/>
</dbReference>
<dbReference type="InterPro" id="IPR027417">
    <property type="entry name" value="P-loop_NTPase"/>
</dbReference>
<dbReference type="PROSITE" id="PS50014">
    <property type="entry name" value="BROMODOMAIN_2"/>
    <property type="match status" value="1"/>
</dbReference>
<dbReference type="PRINTS" id="PR00503">
    <property type="entry name" value="BROMODOMAIN"/>
</dbReference>
<dbReference type="SMART" id="SM01314">
    <property type="entry name" value="SnAC"/>
    <property type="match status" value="1"/>
</dbReference>
<sequence length="444" mass="51031">MHSSRYRQLGGWMYLRLDGSTKPDERGELLKKYNAPESPYFLFMLSTRAGGLGLNLQTADTVIIFDSDWNPHQDMQAQDRAHRIGQKKEVRVFRLITVNSVEEKILAAARYKLNVDEKVIQAGKFDQRSTGAERRQMLEAIIRRADDDDEDEVPDDEAVNNIIARGDHEFDLFQQMDAERHAKEAAEGFNRLVRYEEIPENIIQSSKNFEEAEERRNDTPVQDESDSRRARKKVDYSADLMSDRDWLKTIDEPLPDSEDEDEAPRKSRKSDGPGKRGRKRRQRDDDDDDEDTSSSRTPSRKRRRDDRDPTQDHLNTLLEKLIAYTGSDGTQVSEEFMQLPSRRDLPEYYTRVMRPIDFMKIRKNLKSGRYNNLEALSADIELLCHNAQDYNRDDSDIYRDSKILQAVWEKLKQLSPASGSNTGNSSPATGGESGSATPLTDTAD</sequence>
<dbReference type="InterPro" id="IPR036427">
    <property type="entry name" value="Bromodomain-like_sf"/>
</dbReference>
<evidence type="ECO:0000256" key="3">
    <source>
        <dbReference type="ARBA" id="ARBA00023117"/>
    </source>
</evidence>
<protein>
    <submittedName>
        <fullName evidence="10">Helicase C-terminal domain-containing protein</fullName>
    </submittedName>
</protein>
<dbReference type="InterPro" id="IPR001487">
    <property type="entry name" value="Bromodomain"/>
</dbReference>
<feature type="compositionally biased region" description="Polar residues" evidence="6">
    <location>
        <begin position="415"/>
        <end position="444"/>
    </location>
</feature>
<dbReference type="GO" id="GO:0005634">
    <property type="term" value="C:nucleus"/>
    <property type="evidence" value="ECO:0007669"/>
    <property type="project" value="UniProtKB-SubCell"/>
</dbReference>